<feature type="compositionally biased region" description="Polar residues" evidence="4">
    <location>
        <begin position="238"/>
        <end position="251"/>
    </location>
</feature>
<comment type="similarity">
    <text evidence="3">Belongs to the ANP32 family.</text>
</comment>
<evidence type="ECO:0000313" key="6">
    <source>
        <dbReference type="Proteomes" id="UP001165289"/>
    </source>
</evidence>
<feature type="compositionally biased region" description="Basic and acidic residues" evidence="4">
    <location>
        <begin position="11"/>
        <end position="21"/>
    </location>
</feature>
<proteinExistence type="inferred from homology"/>
<evidence type="ECO:0000256" key="2">
    <source>
        <dbReference type="ARBA" id="ARBA00022737"/>
    </source>
</evidence>
<accession>A0AAV7JMD4</accession>
<evidence type="ECO:0000313" key="5">
    <source>
        <dbReference type="EMBL" id="KAI6649684.1"/>
    </source>
</evidence>
<evidence type="ECO:0000256" key="4">
    <source>
        <dbReference type="SAM" id="MobiDB-lite"/>
    </source>
</evidence>
<dbReference type="SUPFAM" id="SSF52058">
    <property type="entry name" value="L domain-like"/>
    <property type="match status" value="1"/>
</dbReference>
<feature type="region of interest" description="Disordered" evidence="4">
    <location>
        <begin position="157"/>
        <end position="274"/>
    </location>
</feature>
<evidence type="ECO:0000256" key="3">
    <source>
        <dbReference type="ARBA" id="ARBA00025777"/>
    </source>
</evidence>
<dbReference type="Pfam" id="PF14580">
    <property type="entry name" value="LRR_9"/>
    <property type="match status" value="1"/>
</dbReference>
<keyword evidence="6" id="KW-1185">Reference proteome</keyword>
<dbReference type="EMBL" id="JAKMXF010000318">
    <property type="protein sequence ID" value="KAI6649684.1"/>
    <property type="molecule type" value="Genomic_DNA"/>
</dbReference>
<feature type="compositionally biased region" description="Basic and acidic residues" evidence="4">
    <location>
        <begin position="187"/>
        <end position="204"/>
    </location>
</feature>
<dbReference type="GO" id="GO:0005634">
    <property type="term" value="C:nucleus"/>
    <property type="evidence" value="ECO:0007669"/>
    <property type="project" value="TreeGrafter"/>
</dbReference>
<dbReference type="PANTHER" id="PTHR11375">
    <property type="entry name" value="ACIDIC LEUCINE-RICH NUCLEAR PHOSPHOPROTEIN 32"/>
    <property type="match status" value="1"/>
</dbReference>
<dbReference type="AlphaFoldDB" id="A0AAV7JMD4"/>
<evidence type="ECO:0000256" key="1">
    <source>
        <dbReference type="ARBA" id="ARBA00022614"/>
    </source>
</evidence>
<sequence length="274" mass="30878">MAEGTNQDLIPADHHEEEKVISKKRKRALAKKKAIEEKYHAPTKQLKLAGRGITSLDHFPTLLQLDELDLSDNALENSLEALIESTPKISILDLTGNKFSEIKSLKPLANLENLKNLSVFDCPFTTNENYRTEIYELLPNLIILDGFDKNEKELKNNESNKTEIQQPTNSNSQEEKKPESSSEDEGGEGKIYKEFLRDRAASDDESKDDDFNPSNEVSNNTENTSESTSEKDYDEDTSSQLSDSGQESQNSRSEDEQETDEPSAKRKRTDSNGD</sequence>
<keyword evidence="2" id="KW-0677">Repeat</keyword>
<comment type="caution">
    <text evidence="5">The sequence shown here is derived from an EMBL/GenBank/DDBJ whole genome shotgun (WGS) entry which is preliminary data.</text>
</comment>
<dbReference type="Gene3D" id="3.80.10.10">
    <property type="entry name" value="Ribonuclease Inhibitor"/>
    <property type="match status" value="1"/>
</dbReference>
<organism evidence="5 6">
    <name type="scientific">Oopsacas minuta</name>
    <dbReference type="NCBI Taxonomy" id="111878"/>
    <lineage>
        <taxon>Eukaryota</taxon>
        <taxon>Metazoa</taxon>
        <taxon>Porifera</taxon>
        <taxon>Hexactinellida</taxon>
        <taxon>Hexasterophora</taxon>
        <taxon>Lyssacinosida</taxon>
        <taxon>Leucopsacidae</taxon>
        <taxon>Oopsacas</taxon>
    </lineage>
</organism>
<feature type="region of interest" description="Disordered" evidence="4">
    <location>
        <begin position="1"/>
        <end position="23"/>
    </location>
</feature>
<dbReference type="InterPro" id="IPR045081">
    <property type="entry name" value="AN32"/>
</dbReference>
<keyword evidence="1" id="KW-0433">Leucine-rich repeat</keyword>
<dbReference type="Proteomes" id="UP001165289">
    <property type="component" value="Unassembled WGS sequence"/>
</dbReference>
<feature type="compositionally biased region" description="Low complexity" evidence="4">
    <location>
        <begin position="214"/>
        <end position="227"/>
    </location>
</feature>
<reference evidence="5 6" key="1">
    <citation type="journal article" date="2023" name="BMC Biol.">
        <title>The compact genome of the sponge Oopsacas minuta (Hexactinellida) is lacking key metazoan core genes.</title>
        <authorList>
            <person name="Santini S."/>
            <person name="Schenkelaars Q."/>
            <person name="Jourda C."/>
            <person name="Duchesne M."/>
            <person name="Belahbib H."/>
            <person name="Rocher C."/>
            <person name="Selva M."/>
            <person name="Riesgo A."/>
            <person name="Vervoort M."/>
            <person name="Leys S.P."/>
            <person name="Kodjabachian L."/>
            <person name="Le Bivic A."/>
            <person name="Borchiellini C."/>
            <person name="Claverie J.M."/>
            <person name="Renard E."/>
        </authorList>
    </citation>
    <scope>NUCLEOTIDE SEQUENCE [LARGE SCALE GENOMIC DNA]</scope>
    <source>
        <strain evidence="5">SPO-2</strain>
    </source>
</reference>
<dbReference type="GO" id="GO:0042393">
    <property type="term" value="F:histone binding"/>
    <property type="evidence" value="ECO:0007669"/>
    <property type="project" value="TreeGrafter"/>
</dbReference>
<dbReference type="PANTHER" id="PTHR11375:SF0">
    <property type="entry name" value="ACIDIC LEUCINE-RICH NUCLEAR PHOSPHOPROTEIN 32 FAMILY MEMBER A"/>
    <property type="match status" value="1"/>
</dbReference>
<dbReference type="InterPro" id="IPR032675">
    <property type="entry name" value="LRR_dom_sf"/>
</dbReference>
<gene>
    <name evidence="5" type="ORF">LOD99_6474</name>
</gene>
<name>A0AAV7JMD4_9METZ</name>
<protein>
    <submittedName>
        <fullName evidence="5">Acidic leucine-rich nuclear phosphoprotein 32 family member E isoform X3</fullName>
    </submittedName>
</protein>